<sequence>MAWPLEFDNADFEVQAVANGPGLGPAQPRFTGAVILSVGFTIVLVEQVDSGLNEVFEIATLYGAHAATAFRSNMTYRGIPSVTSPGQTMRETAQ</sequence>
<accession>A0A927FX51</accession>
<proteinExistence type="predicted"/>
<comment type="caution">
    <text evidence="1">The sequence shown here is derived from an EMBL/GenBank/DDBJ whole genome shotgun (WGS) entry which is preliminary data.</text>
</comment>
<reference evidence="1" key="1">
    <citation type="submission" date="2020-09" db="EMBL/GenBank/DDBJ databases">
        <title>Genome seq and assembly of Devosia sp.</title>
        <authorList>
            <person name="Chhetri G."/>
        </authorList>
    </citation>
    <scope>NUCLEOTIDE SEQUENCE</scope>
    <source>
        <strain evidence="1">PTR5</strain>
    </source>
</reference>
<gene>
    <name evidence="1" type="ORF">IC608_09095</name>
</gene>
<evidence type="ECO:0000313" key="2">
    <source>
        <dbReference type="Proteomes" id="UP000654108"/>
    </source>
</evidence>
<evidence type="ECO:0000313" key="1">
    <source>
        <dbReference type="EMBL" id="MBD8065631.1"/>
    </source>
</evidence>
<protein>
    <submittedName>
        <fullName evidence="1">Uncharacterized protein</fullName>
    </submittedName>
</protein>
<dbReference type="RefSeq" id="WP_191774697.1">
    <property type="nucleotide sequence ID" value="NZ_JACYFU010000002.1"/>
</dbReference>
<name>A0A927FX51_9HYPH</name>
<dbReference type="AlphaFoldDB" id="A0A927FX51"/>
<keyword evidence="2" id="KW-1185">Reference proteome</keyword>
<dbReference type="Proteomes" id="UP000654108">
    <property type="component" value="Unassembled WGS sequence"/>
</dbReference>
<organism evidence="1 2">
    <name type="scientific">Devosia oryzisoli</name>
    <dbReference type="NCBI Taxonomy" id="2774138"/>
    <lineage>
        <taxon>Bacteria</taxon>
        <taxon>Pseudomonadati</taxon>
        <taxon>Pseudomonadota</taxon>
        <taxon>Alphaproteobacteria</taxon>
        <taxon>Hyphomicrobiales</taxon>
        <taxon>Devosiaceae</taxon>
        <taxon>Devosia</taxon>
    </lineage>
</organism>
<dbReference type="EMBL" id="JACYFU010000002">
    <property type="protein sequence ID" value="MBD8065631.1"/>
    <property type="molecule type" value="Genomic_DNA"/>
</dbReference>